<accession>A0ABR2RN88</accession>
<evidence type="ECO:0000313" key="1">
    <source>
        <dbReference type="EMBL" id="KAK9014330.1"/>
    </source>
</evidence>
<comment type="caution">
    <text evidence="1">The sequence shown here is derived from an EMBL/GenBank/DDBJ whole genome shotgun (WGS) entry which is preliminary data.</text>
</comment>
<keyword evidence="2" id="KW-1185">Reference proteome</keyword>
<protein>
    <submittedName>
        <fullName evidence="1">Uncharacterized protein</fullName>
    </submittedName>
</protein>
<dbReference type="EMBL" id="JBBPBN010000021">
    <property type="protein sequence ID" value="KAK9014330.1"/>
    <property type="molecule type" value="Genomic_DNA"/>
</dbReference>
<reference evidence="1 2" key="1">
    <citation type="journal article" date="2024" name="G3 (Bethesda)">
        <title>Genome assembly of Hibiscus sabdariffa L. provides insights into metabolisms of medicinal natural products.</title>
        <authorList>
            <person name="Kim T."/>
        </authorList>
    </citation>
    <scope>NUCLEOTIDE SEQUENCE [LARGE SCALE GENOMIC DNA]</scope>
    <source>
        <strain evidence="1">TK-2024</strain>
        <tissue evidence="1">Old leaves</tissue>
    </source>
</reference>
<name>A0ABR2RN88_9ROSI</name>
<proteinExistence type="predicted"/>
<organism evidence="1 2">
    <name type="scientific">Hibiscus sabdariffa</name>
    <name type="common">roselle</name>
    <dbReference type="NCBI Taxonomy" id="183260"/>
    <lineage>
        <taxon>Eukaryota</taxon>
        <taxon>Viridiplantae</taxon>
        <taxon>Streptophyta</taxon>
        <taxon>Embryophyta</taxon>
        <taxon>Tracheophyta</taxon>
        <taxon>Spermatophyta</taxon>
        <taxon>Magnoliopsida</taxon>
        <taxon>eudicotyledons</taxon>
        <taxon>Gunneridae</taxon>
        <taxon>Pentapetalae</taxon>
        <taxon>rosids</taxon>
        <taxon>malvids</taxon>
        <taxon>Malvales</taxon>
        <taxon>Malvaceae</taxon>
        <taxon>Malvoideae</taxon>
        <taxon>Hibiscus</taxon>
    </lineage>
</organism>
<gene>
    <name evidence="1" type="ORF">V6N11_005492</name>
</gene>
<sequence length="72" mass="8049">MISSSVNGVVIIEISSGRNGEEREITNCFLSFELARSVYELSLLFCLDSWLYSYSEAANGFMEILNGLEKDS</sequence>
<dbReference type="Proteomes" id="UP001396334">
    <property type="component" value="Unassembled WGS sequence"/>
</dbReference>
<evidence type="ECO:0000313" key="2">
    <source>
        <dbReference type="Proteomes" id="UP001396334"/>
    </source>
</evidence>